<gene>
    <name evidence="2" type="ORF">R3P38DRAFT_2812172</name>
</gene>
<evidence type="ECO:0000313" key="3">
    <source>
        <dbReference type="Proteomes" id="UP001362999"/>
    </source>
</evidence>
<sequence length="257" mass="28013">MPVTRHTQPRYVPEVPCVDRSVNPGHGDALYPFRTEPDKSFMGEHNALQPPSTAEFRLLGGQILTTLDGIVAQVGNAGPVAAAQLVDLAVLLQRTSVSPIISTTSCVNQSPPPNTVTTSIDGSVAGPLQALPALPPSDSTDDENSDPSTAFIPISGAIIPGVGKDSNAWKRVVDQWYHGDPAQGLMVALKDWPLSWYTGQMRLKTGALYCNRRLLAEEYERMGCDEKKFMETYPEYPKITQLLKAIRQRKGLVRKSS</sequence>
<comment type="caution">
    <text evidence="2">The sequence shown here is derived from an EMBL/GenBank/DDBJ whole genome shotgun (WGS) entry which is preliminary data.</text>
</comment>
<feature type="region of interest" description="Disordered" evidence="1">
    <location>
        <begin position="127"/>
        <end position="147"/>
    </location>
</feature>
<keyword evidence="3" id="KW-1185">Reference proteome</keyword>
<dbReference type="Proteomes" id="UP001362999">
    <property type="component" value="Unassembled WGS sequence"/>
</dbReference>
<reference evidence="2 3" key="1">
    <citation type="journal article" date="2024" name="J Genomics">
        <title>Draft genome sequencing and assembly of Favolaschia claudopus CIRM-BRFM 2984 isolated from oak limbs.</title>
        <authorList>
            <person name="Navarro D."/>
            <person name="Drula E."/>
            <person name="Chaduli D."/>
            <person name="Cazenave R."/>
            <person name="Ahrendt S."/>
            <person name="Wang J."/>
            <person name="Lipzen A."/>
            <person name="Daum C."/>
            <person name="Barry K."/>
            <person name="Grigoriev I.V."/>
            <person name="Favel A."/>
            <person name="Rosso M.N."/>
            <person name="Martin F."/>
        </authorList>
    </citation>
    <scope>NUCLEOTIDE SEQUENCE [LARGE SCALE GENOMIC DNA]</scope>
    <source>
        <strain evidence="2 3">CIRM-BRFM 2984</strain>
    </source>
</reference>
<name>A0AAV9Z7P9_9AGAR</name>
<accession>A0AAV9Z7P9</accession>
<proteinExistence type="predicted"/>
<protein>
    <submittedName>
        <fullName evidence="2">Uncharacterized protein</fullName>
    </submittedName>
</protein>
<organism evidence="2 3">
    <name type="scientific">Favolaschia claudopus</name>
    <dbReference type="NCBI Taxonomy" id="2862362"/>
    <lineage>
        <taxon>Eukaryota</taxon>
        <taxon>Fungi</taxon>
        <taxon>Dikarya</taxon>
        <taxon>Basidiomycota</taxon>
        <taxon>Agaricomycotina</taxon>
        <taxon>Agaricomycetes</taxon>
        <taxon>Agaricomycetidae</taxon>
        <taxon>Agaricales</taxon>
        <taxon>Marasmiineae</taxon>
        <taxon>Mycenaceae</taxon>
        <taxon>Favolaschia</taxon>
    </lineage>
</organism>
<evidence type="ECO:0000313" key="2">
    <source>
        <dbReference type="EMBL" id="KAK6974257.1"/>
    </source>
</evidence>
<dbReference type="EMBL" id="JAWWNJ010000186">
    <property type="protein sequence ID" value="KAK6974257.1"/>
    <property type="molecule type" value="Genomic_DNA"/>
</dbReference>
<evidence type="ECO:0000256" key="1">
    <source>
        <dbReference type="SAM" id="MobiDB-lite"/>
    </source>
</evidence>
<dbReference type="AlphaFoldDB" id="A0AAV9Z7P9"/>